<dbReference type="CDD" id="cd03028">
    <property type="entry name" value="GRX_PICOT_like"/>
    <property type="match status" value="1"/>
</dbReference>
<dbReference type="PANTHER" id="PTHR10293">
    <property type="entry name" value="GLUTAREDOXIN FAMILY MEMBER"/>
    <property type="match status" value="1"/>
</dbReference>
<dbReference type="EMBL" id="GIIL01000076">
    <property type="protein sequence ID" value="NOV43802.1"/>
    <property type="molecule type" value="Transcribed_RNA"/>
</dbReference>
<dbReference type="GO" id="GO:0051536">
    <property type="term" value="F:iron-sulfur cluster binding"/>
    <property type="evidence" value="ECO:0007669"/>
    <property type="project" value="UniProtKB-KW"/>
</dbReference>
<dbReference type="PANTHER" id="PTHR10293:SF73">
    <property type="entry name" value="GLUTAREDOXIN-3"/>
    <property type="match status" value="1"/>
</dbReference>
<dbReference type="SUPFAM" id="SSF52833">
    <property type="entry name" value="Thioredoxin-like"/>
    <property type="match status" value="2"/>
</dbReference>
<evidence type="ECO:0000259" key="4">
    <source>
        <dbReference type="Pfam" id="PF00085"/>
    </source>
</evidence>
<dbReference type="Gene3D" id="3.40.30.10">
    <property type="entry name" value="Glutaredoxin"/>
    <property type="match status" value="2"/>
</dbReference>
<feature type="domain" description="Glutaredoxin" evidence="5">
    <location>
        <begin position="130"/>
        <end position="194"/>
    </location>
</feature>
<dbReference type="Pfam" id="PF00085">
    <property type="entry name" value="Thioredoxin"/>
    <property type="match status" value="1"/>
</dbReference>
<protein>
    <submittedName>
        <fullName evidence="6">Putative glutaredoxin-related protein</fullName>
    </submittedName>
</protein>
<dbReference type="PROSITE" id="PS51354">
    <property type="entry name" value="GLUTAREDOXIN_2"/>
    <property type="match status" value="1"/>
</dbReference>
<keyword evidence="3" id="KW-0411">Iron-sulfur</keyword>
<sequence>MVSPIESEDDFEQCISAQLCVILFSDVFAEQCKMIREGFAELIKKKELSHVKFYEIQAESLPKICLQYKIDAVPTTLFFKNKKQIDRVDGADVAEISNKVLKYGNVSVEDQDCATEIEKMLTSLINQHKVMVFMKGDRKTPRCGFSRQLIEILNGTDVEYGTFDILTNELVRQQLKTFSDWPTYPQLYVKGELIGGLDIIKELVNTNELTGILRG</sequence>
<dbReference type="AlphaFoldDB" id="A0A6M2DCC1"/>
<dbReference type="FunFam" id="3.40.30.10:FF:000012">
    <property type="entry name" value="Monothiol glutaredoxin"/>
    <property type="match status" value="1"/>
</dbReference>
<keyword evidence="1" id="KW-0479">Metal-binding</keyword>
<reference evidence="6" key="1">
    <citation type="submission" date="2020-03" db="EMBL/GenBank/DDBJ databases">
        <title>Transcriptomic Profiling of the Digestive Tract of the Rat Flea, Xenopsylla cheopis, Following Blood Feeding and Infection with Yersinia pestis.</title>
        <authorList>
            <person name="Bland D.M."/>
            <person name="Martens C.A."/>
            <person name="Virtaneva K."/>
            <person name="Kanakabandi K."/>
            <person name="Long D."/>
            <person name="Rosenke R."/>
            <person name="Saturday G.A."/>
            <person name="Hoyt F.H."/>
            <person name="Bruno D.P."/>
            <person name="Ribeiro J.M.C."/>
            <person name="Hinnebusch J."/>
        </authorList>
    </citation>
    <scope>NUCLEOTIDE SEQUENCE</scope>
</reference>
<evidence type="ECO:0000259" key="5">
    <source>
        <dbReference type="Pfam" id="PF00462"/>
    </source>
</evidence>
<dbReference type="InterPro" id="IPR036249">
    <property type="entry name" value="Thioredoxin-like_sf"/>
</dbReference>
<dbReference type="InterPro" id="IPR013766">
    <property type="entry name" value="Thioredoxin_domain"/>
</dbReference>
<organism evidence="6">
    <name type="scientific">Xenopsylla cheopis</name>
    <name type="common">Oriental rat flea</name>
    <name type="synonym">Pulex cheopis</name>
    <dbReference type="NCBI Taxonomy" id="163159"/>
    <lineage>
        <taxon>Eukaryota</taxon>
        <taxon>Metazoa</taxon>
        <taxon>Ecdysozoa</taxon>
        <taxon>Arthropoda</taxon>
        <taxon>Hexapoda</taxon>
        <taxon>Insecta</taxon>
        <taxon>Pterygota</taxon>
        <taxon>Neoptera</taxon>
        <taxon>Endopterygota</taxon>
        <taxon>Siphonaptera</taxon>
        <taxon>Pulicidae</taxon>
        <taxon>Xenopsyllinae</taxon>
        <taxon>Xenopsylla</taxon>
    </lineage>
</organism>
<name>A0A6M2DCC1_XENCH</name>
<accession>A0A6M2DCC1</accession>
<dbReference type="Pfam" id="PF00462">
    <property type="entry name" value="Glutaredoxin"/>
    <property type="match status" value="1"/>
</dbReference>
<evidence type="ECO:0000256" key="3">
    <source>
        <dbReference type="ARBA" id="ARBA00023014"/>
    </source>
</evidence>
<evidence type="ECO:0000256" key="1">
    <source>
        <dbReference type="ARBA" id="ARBA00022723"/>
    </source>
</evidence>
<feature type="domain" description="Thioredoxin" evidence="4">
    <location>
        <begin position="7"/>
        <end position="98"/>
    </location>
</feature>
<evidence type="ECO:0000313" key="6">
    <source>
        <dbReference type="EMBL" id="NOV43802.1"/>
    </source>
</evidence>
<dbReference type="InterPro" id="IPR002109">
    <property type="entry name" value="Glutaredoxin"/>
</dbReference>
<dbReference type="GO" id="GO:0005829">
    <property type="term" value="C:cytosol"/>
    <property type="evidence" value="ECO:0007669"/>
    <property type="project" value="TreeGrafter"/>
</dbReference>
<evidence type="ECO:0000256" key="2">
    <source>
        <dbReference type="ARBA" id="ARBA00023004"/>
    </source>
</evidence>
<dbReference type="NCBIfam" id="TIGR00365">
    <property type="entry name" value="Grx4 family monothiol glutaredoxin"/>
    <property type="match status" value="1"/>
</dbReference>
<dbReference type="InterPro" id="IPR033658">
    <property type="entry name" value="GRX_PICOT-like"/>
</dbReference>
<dbReference type="GO" id="GO:0006879">
    <property type="term" value="P:intracellular iron ion homeostasis"/>
    <property type="evidence" value="ECO:0007669"/>
    <property type="project" value="TreeGrafter"/>
</dbReference>
<keyword evidence="2" id="KW-0408">Iron</keyword>
<dbReference type="GO" id="GO:0005634">
    <property type="term" value="C:nucleus"/>
    <property type="evidence" value="ECO:0007669"/>
    <property type="project" value="TreeGrafter"/>
</dbReference>
<dbReference type="InterPro" id="IPR004480">
    <property type="entry name" value="Monothiol_GRX-rel"/>
</dbReference>
<dbReference type="GO" id="GO:0046872">
    <property type="term" value="F:metal ion binding"/>
    <property type="evidence" value="ECO:0007669"/>
    <property type="project" value="UniProtKB-KW"/>
</dbReference>
<proteinExistence type="predicted"/>